<protein>
    <submittedName>
        <fullName evidence="1">Uncharacterized protein</fullName>
    </submittedName>
</protein>
<accession>A0A0E1X110</accession>
<organism evidence="1">
    <name type="scientific">Brucella pinnipedialis M292/94/1</name>
    <dbReference type="NCBI Taxonomy" id="520462"/>
    <lineage>
        <taxon>Bacteria</taxon>
        <taxon>Pseudomonadati</taxon>
        <taxon>Pseudomonadota</taxon>
        <taxon>Alphaproteobacteria</taxon>
        <taxon>Hyphomicrobiales</taxon>
        <taxon>Brucellaceae</taxon>
        <taxon>Brucella/Ochrobactrum group</taxon>
        <taxon>Brucella</taxon>
    </lineage>
</organism>
<evidence type="ECO:0000313" key="1">
    <source>
        <dbReference type="EMBL" id="EEZ30703.1"/>
    </source>
</evidence>
<reference evidence="1" key="1">
    <citation type="submission" date="2009-01" db="EMBL/GenBank/DDBJ databases">
        <title>The Genome Sequence of Brucella pinnipedialis M292/94/1.</title>
        <authorList>
            <consortium name="The Broad Institute Genome Sequencing Platform"/>
            <person name="Ward D."/>
            <person name="Young S.K."/>
            <person name="Kodira C.D."/>
            <person name="Zeng Q."/>
            <person name="Koehrsen M."/>
            <person name="Alvarado L."/>
            <person name="Berlin A."/>
            <person name="Borenstein D."/>
            <person name="Chen Z."/>
            <person name="Engels R."/>
            <person name="Freedman E."/>
            <person name="Gellesch M."/>
            <person name="Goldberg J."/>
            <person name="Griggs A."/>
            <person name="Gujja S."/>
            <person name="Heiman D."/>
            <person name="Hepburn T."/>
            <person name="Howarth C."/>
            <person name="Jen D."/>
            <person name="Larson L."/>
            <person name="Lewis B."/>
            <person name="Mehta T."/>
            <person name="Park D."/>
            <person name="Pearson M."/>
            <person name="Roberts A."/>
            <person name="Saif S."/>
            <person name="Shea T."/>
            <person name="Shenoy N."/>
            <person name="Sisk P."/>
            <person name="Stolte C."/>
            <person name="Sykes S."/>
            <person name="Walk T."/>
            <person name="White J."/>
            <person name="Yandava C."/>
            <person name="Whatmore A.M."/>
            <person name="Perrett L.L."/>
            <person name="O'Callaghan D."/>
            <person name="Nusbaum C."/>
            <person name="Galagan J."/>
            <person name="Birren B."/>
        </authorList>
    </citation>
    <scope>NUCLEOTIDE SEQUENCE [LARGE SCALE GENOMIC DNA]</scope>
    <source>
        <strain evidence="1">M292/94/1</strain>
    </source>
</reference>
<dbReference type="HOGENOM" id="CLU_2951274_0_0_5"/>
<name>A0A0E1X110_9HYPH</name>
<sequence>MRLHRQRTHGHMSCAPASFDNPAARELLPKLYVRKLIFRVEVRKAKILGRTQRVARLKIAPFHKIYGGIF</sequence>
<dbReference type="EMBL" id="EQ999546">
    <property type="protein sequence ID" value="EEZ30703.1"/>
    <property type="molecule type" value="Genomic_DNA"/>
</dbReference>
<proteinExistence type="predicted"/>
<gene>
    <name evidence="1" type="ORF">BALG_00821</name>
</gene>
<dbReference type="AlphaFoldDB" id="A0A0E1X110"/>
<dbReference type="Proteomes" id="UP000004659">
    <property type="component" value="Unassembled WGS sequence"/>
</dbReference>